<organism evidence="2 3">
    <name type="scientific">Reinekea marinisedimentorum</name>
    <dbReference type="NCBI Taxonomy" id="230495"/>
    <lineage>
        <taxon>Bacteria</taxon>
        <taxon>Pseudomonadati</taxon>
        <taxon>Pseudomonadota</taxon>
        <taxon>Gammaproteobacteria</taxon>
        <taxon>Oceanospirillales</taxon>
        <taxon>Saccharospirillaceae</taxon>
        <taxon>Reinekea</taxon>
    </lineage>
</organism>
<evidence type="ECO:0000256" key="1">
    <source>
        <dbReference type="SAM" id="Phobius"/>
    </source>
</evidence>
<keyword evidence="3" id="KW-1185">Reference proteome</keyword>
<reference evidence="2 3" key="1">
    <citation type="submission" date="2019-03" db="EMBL/GenBank/DDBJ databases">
        <title>Genomic Encyclopedia of Archaeal and Bacterial Type Strains, Phase II (KMG-II): from individual species to whole genera.</title>
        <authorList>
            <person name="Goeker M."/>
        </authorList>
    </citation>
    <scope>NUCLEOTIDE SEQUENCE [LARGE SCALE GENOMIC DNA]</scope>
    <source>
        <strain evidence="2 3">DSM 15388</strain>
    </source>
</reference>
<sequence length="194" mass="21469">MFIIAMILKTAFSIVLISTVARFLAQMARADFYNPLAQTVVKITDPFLRPMRRIIPSVSGLDVSSLILLFVGQFILATLIILMSGYNPVQYLANLAVGALIATGVVILWVIYWSMIIVAISSFILMGQHNPFVHFIGQMIEPFVGPFRKLNLQVGMLDLSFIIAIIAIYILKDFLLIQTVGKFVGFNPALFIGG</sequence>
<dbReference type="EMBL" id="SLZR01000017">
    <property type="protein sequence ID" value="TCS38133.1"/>
    <property type="molecule type" value="Genomic_DNA"/>
</dbReference>
<dbReference type="Pfam" id="PF02325">
    <property type="entry name" value="CCB3_YggT"/>
    <property type="match status" value="2"/>
</dbReference>
<evidence type="ECO:0000313" key="2">
    <source>
        <dbReference type="EMBL" id="TCS38133.1"/>
    </source>
</evidence>
<name>A0A4R3HZK7_9GAMM</name>
<dbReference type="InterPro" id="IPR003425">
    <property type="entry name" value="CCB3/YggT"/>
</dbReference>
<dbReference type="RefSeq" id="WP_132703111.1">
    <property type="nucleotide sequence ID" value="NZ_SLZR01000017.1"/>
</dbReference>
<accession>A0A4R3HZK7</accession>
<gene>
    <name evidence="2" type="ORF">BCF53_11761</name>
</gene>
<feature type="transmembrane region" description="Helical" evidence="1">
    <location>
        <begin position="54"/>
        <end position="83"/>
    </location>
</feature>
<dbReference type="AlphaFoldDB" id="A0A4R3HZK7"/>
<evidence type="ECO:0000313" key="3">
    <source>
        <dbReference type="Proteomes" id="UP000295793"/>
    </source>
</evidence>
<feature type="transmembrane region" description="Helical" evidence="1">
    <location>
        <begin position="95"/>
        <end position="125"/>
    </location>
</feature>
<comment type="caution">
    <text evidence="2">The sequence shown here is derived from an EMBL/GenBank/DDBJ whole genome shotgun (WGS) entry which is preliminary data.</text>
</comment>
<keyword evidence="1" id="KW-1133">Transmembrane helix</keyword>
<dbReference type="OrthoDB" id="9806665at2"/>
<proteinExistence type="predicted"/>
<protein>
    <submittedName>
        <fullName evidence="2">YggT family protein</fullName>
    </submittedName>
</protein>
<keyword evidence="1" id="KW-0472">Membrane</keyword>
<dbReference type="Proteomes" id="UP000295793">
    <property type="component" value="Unassembled WGS sequence"/>
</dbReference>
<feature type="transmembrane region" description="Helical" evidence="1">
    <location>
        <begin position="152"/>
        <end position="171"/>
    </location>
</feature>
<keyword evidence="1" id="KW-0812">Transmembrane</keyword>
<dbReference type="GO" id="GO:0016020">
    <property type="term" value="C:membrane"/>
    <property type="evidence" value="ECO:0007669"/>
    <property type="project" value="InterPro"/>
</dbReference>